<keyword evidence="5" id="KW-1185">Reference proteome</keyword>
<evidence type="ECO:0000256" key="2">
    <source>
        <dbReference type="SAM" id="Phobius"/>
    </source>
</evidence>
<organism evidence="4 5">
    <name type="scientific">Methylobacterium adhaesivum</name>
    <dbReference type="NCBI Taxonomy" id="333297"/>
    <lineage>
        <taxon>Bacteria</taxon>
        <taxon>Pseudomonadati</taxon>
        <taxon>Pseudomonadota</taxon>
        <taxon>Alphaproteobacteria</taxon>
        <taxon>Hyphomicrobiales</taxon>
        <taxon>Methylobacteriaceae</taxon>
        <taxon>Methylobacterium</taxon>
    </lineage>
</organism>
<proteinExistence type="predicted"/>
<protein>
    <submittedName>
        <fullName evidence="4">Restriction endonuclease</fullName>
    </submittedName>
</protein>
<feature type="region of interest" description="Disordered" evidence="1">
    <location>
        <begin position="248"/>
        <end position="276"/>
    </location>
</feature>
<keyword evidence="4" id="KW-0540">Nuclease</keyword>
<dbReference type="SUPFAM" id="SSF52980">
    <property type="entry name" value="Restriction endonuclease-like"/>
    <property type="match status" value="1"/>
</dbReference>
<dbReference type="RefSeq" id="WP_238228212.1">
    <property type="nucleotide sequence ID" value="NZ_BPQD01000041.1"/>
</dbReference>
<evidence type="ECO:0000313" key="5">
    <source>
        <dbReference type="Proteomes" id="UP001224644"/>
    </source>
</evidence>
<dbReference type="InterPro" id="IPR052906">
    <property type="entry name" value="Type_IV_Methyl-Rstrct_Enzyme"/>
</dbReference>
<keyword evidence="2" id="KW-1133">Transmembrane helix</keyword>
<sequence>MPGRSSLVARLFWTSLAGGAAAFVYGGPALAATGACLALIGLHRLDRPRRIRRLVRATIRAHAATLALRRRQECFVDAYGNRIDDGWVREREYFAERTVLPALDARGYGEEGDALWDTILTTIERIAAAHPLPDIDEAPEDGIAYERFCTERLREAGWNARPTRASGDQGADIVAEHGGIRLVVQCKRYGKPVGNAAVQEVAAALRYWSGDRAAVVSNAGFTPAARKLAAATNIELLHHDDLRDLVPARAVGPGTAPKKAPRGKGRAEARSVLAER</sequence>
<evidence type="ECO:0000259" key="3">
    <source>
        <dbReference type="Pfam" id="PF04471"/>
    </source>
</evidence>
<dbReference type="InterPro" id="IPR007560">
    <property type="entry name" value="Restrct_endonuc_IV_Mrr"/>
</dbReference>
<name>A0ABT8BL37_9HYPH</name>
<gene>
    <name evidence="4" type="ORF">QWZ12_18130</name>
</gene>
<keyword evidence="4" id="KW-0255">Endonuclease</keyword>
<keyword evidence="4" id="KW-0378">Hydrolase</keyword>
<dbReference type="Pfam" id="PF04471">
    <property type="entry name" value="Mrr_cat"/>
    <property type="match status" value="1"/>
</dbReference>
<feature type="compositionally biased region" description="Basic and acidic residues" evidence="1">
    <location>
        <begin position="265"/>
        <end position="276"/>
    </location>
</feature>
<dbReference type="InterPro" id="IPR011335">
    <property type="entry name" value="Restrct_endonuc-II-like"/>
</dbReference>
<dbReference type="InterPro" id="IPR011856">
    <property type="entry name" value="tRNA_endonuc-like_dom_sf"/>
</dbReference>
<dbReference type="GO" id="GO:0004519">
    <property type="term" value="F:endonuclease activity"/>
    <property type="evidence" value="ECO:0007669"/>
    <property type="project" value="UniProtKB-KW"/>
</dbReference>
<dbReference type="EMBL" id="JAUFPX010000017">
    <property type="protein sequence ID" value="MDN3592513.1"/>
    <property type="molecule type" value="Genomic_DNA"/>
</dbReference>
<comment type="caution">
    <text evidence="4">The sequence shown here is derived from an EMBL/GenBank/DDBJ whole genome shotgun (WGS) entry which is preliminary data.</text>
</comment>
<dbReference type="PANTHER" id="PTHR30015">
    <property type="entry name" value="MRR RESTRICTION SYSTEM PROTEIN"/>
    <property type="match status" value="1"/>
</dbReference>
<evidence type="ECO:0000256" key="1">
    <source>
        <dbReference type="SAM" id="MobiDB-lite"/>
    </source>
</evidence>
<accession>A0ABT8BL37</accession>
<keyword evidence="2" id="KW-0812">Transmembrane</keyword>
<keyword evidence="2" id="KW-0472">Membrane</keyword>
<dbReference type="PANTHER" id="PTHR30015:SF6">
    <property type="entry name" value="SLL1429 PROTEIN"/>
    <property type="match status" value="1"/>
</dbReference>
<feature type="domain" description="Restriction endonuclease type IV Mrr" evidence="3">
    <location>
        <begin position="143"/>
        <end position="245"/>
    </location>
</feature>
<evidence type="ECO:0000313" key="4">
    <source>
        <dbReference type="EMBL" id="MDN3592513.1"/>
    </source>
</evidence>
<dbReference type="Gene3D" id="3.40.1350.10">
    <property type="match status" value="1"/>
</dbReference>
<feature type="transmembrane region" description="Helical" evidence="2">
    <location>
        <begin position="20"/>
        <end position="42"/>
    </location>
</feature>
<dbReference type="Proteomes" id="UP001224644">
    <property type="component" value="Unassembled WGS sequence"/>
</dbReference>
<reference evidence="5" key="1">
    <citation type="journal article" date="2019" name="Int. J. Syst. Evol. Microbiol.">
        <title>The Global Catalogue of Microorganisms (GCM) 10K type strain sequencing project: providing services to taxonomists for standard genome sequencing and annotation.</title>
        <authorList>
            <consortium name="The Broad Institute Genomics Platform"/>
            <consortium name="The Broad Institute Genome Sequencing Center for Infectious Disease"/>
            <person name="Wu L."/>
            <person name="Ma J."/>
        </authorList>
    </citation>
    <scope>NUCLEOTIDE SEQUENCE [LARGE SCALE GENOMIC DNA]</scope>
    <source>
        <strain evidence="5">CECT 7069</strain>
    </source>
</reference>